<dbReference type="KEGG" id="vg:40236053"/>
<dbReference type="RefSeq" id="YP_009639265.1">
    <property type="nucleotide sequence ID" value="NC_042346.1"/>
</dbReference>
<dbReference type="EMBL" id="LT714109">
    <property type="protein sequence ID" value="SIU02724.1"/>
    <property type="molecule type" value="Genomic_DNA"/>
</dbReference>
<dbReference type="GeneID" id="40236053"/>
<evidence type="ECO:0000313" key="1">
    <source>
        <dbReference type="EMBL" id="SIU02724.1"/>
    </source>
</evidence>
<reference evidence="1" key="1">
    <citation type="submission" date="2017-01" db="EMBL/GenBank/DDBJ databases">
        <authorList>
            <person name="Owen V S."/>
        </authorList>
    </citation>
    <scope>NUCLEOTIDE SEQUENCE</scope>
</reference>
<organism evidence="1 2">
    <name type="scientific">Lederbergvirus BTP1</name>
    <dbReference type="NCBI Taxonomy" id="1934252"/>
    <lineage>
        <taxon>Viruses</taxon>
        <taxon>Duplodnaviria</taxon>
        <taxon>Heunggongvirae</taxon>
        <taxon>Uroviricota</taxon>
        <taxon>Caudoviricetes</taxon>
        <taxon>Lederbergvirus</taxon>
    </lineage>
</organism>
<name>A0A1R3Y5U0_9CAUD</name>
<sequence>MSVSATFQPQETLCKGVDMSDIEQKIAHLEDIIEKMQLDAHASRVAIAVLSTSLNGLMGKDAKLGDMYLNSIAQADSGEIDNKVSDGYIAKLNEKVAALLGTQQ</sequence>
<accession>A0A1R3Y5U0</accession>
<gene>
    <name evidence="1" type="primary">pid</name>
    <name evidence="1" type="ORF">BTP1_062</name>
</gene>
<dbReference type="Proteomes" id="UP000241439">
    <property type="component" value="Segment"/>
</dbReference>
<proteinExistence type="predicted"/>
<protein>
    <submittedName>
        <fullName evidence="1">Pid regulatory protein</fullName>
    </submittedName>
</protein>
<evidence type="ECO:0000313" key="2">
    <source>
        <dbReference type="Proteomes" id="UP000241439"/>
    </source>
</evidence>
<keyword evidence="2" id="KW-1185">Reference proteome</keyword>